<evidence type="ECO:0000313" key="4">
    <source>
        <dbReference type="Proteomes" id="UP000639338"/>
    </source>
</evidence>
<keyword evidence="4" id="KW-1185">Reference proteome</keyword>
<proteinExistence type="predicted"/>
<reference evidence="3 4" key="1">
    <citation type="submission" date="2020-08" db="EMBL/GenBank/DDBJ databases">
        <title>Aphidius gifuensis genome sequencing and assembly.</title>
        <authorList>
            <person name="Du Z."/>
        </authorList>
    </citation>
    <scope>NUCLEOTIDE SEQUENCE [LARGE SCALE GENOMIC DNA]</scope>
    <source>
        <strain evidence="3">YNYX2018</strain>
        <tissue evidence="3">Adults</tissue>
    </source>
</reference>
<dbReference type="OrthoDB" id="6627826at2759"/>
<sequence length="174" mass="19393">MKIITAPDVFDQATLTENYSTKLGKFIGDNVINIVDASDPYNIEPNGSEARHLGNKKKKKKFKKKVMKFIIPMLIIWVVIKSLVLPVVLKALAVLSGKAFLLSLMSLVLAAIMGLRRLVSAIGGIPGLPFSNLGPTAYSKYRRKEDEIIDEGPSYEGSEPYKYYRDCDPNKDKK</sequence>
<keyword evidence="2" id="KW-0472">Membrane</keyword>
<evidence type="ECO:0000256" key="2">
    <source>
        <dbReference type="SAM" id="Phobius"/>
    </source>
</evidence>
<comment type="caution">
    <text evidence="3">The sequence shown here is derived from an EMBL/GenBank/DDBJ whole genome shotgun (WGS) entry which is preliminary data.</text>
</comment>
<accession>A0A834XLJ4</accession>
<keyword evidence="2" id="KW-0812">Transmembrane</keyword>
<feature type="region of interest" description="Disordered" evidence="1">
    <location>
        <begin position="151"/>
        <end position="174"/>
    </location>
</feature>
<dbReference type="AlphaFoldDB" id="A0A834XLJ4"/>
<gene>
    <name evidence="3" type="ORF">HCN44_003442</name>
</gene>
<dbReference type="InterPro" id="IPR012464">
    <property type="entry name" value="DUF1676"/>
</dbReference>
<organism evidence="3 4">
    <name type="scientific">Aphidius gifuensis</name>
    <name type="common">Parasitoid wasp</name>
    <dbReference type="NCBI Taxonomy" id="684658"/>
    <lineage>
        <taxon>Eukaryota</taxon>
        <taxon>Metazoa</taxon>
        <taxon>Ecdysozoa</taxon>
        <taxon>Arthropoda</taxon>
        <taxon>Hexapoda</taxon>
        <taxon>Insecta</taxon>
        <taxon>Pterygota</taxon>
        <taxon>Neoptera</taxon>
        <taxon>Endopterygota</taxon>
        <taxon>Hymenoptera</taxon>
        <taxon>Apocrita</taxon>
        <taxon>Ichneumonoidea</taxon>
        <taxon>Braconidae</taxon>
        <taxon>Aphidiinae</taxon>
        <taxon>Aphidius</taxon>
    </lineage>
</organism>
<keyword evidence="2" id="KW-1133">Transmembrane helix</keyword>
<dbReference type="PANTHER" id="PTHR21879">
    <property type="entry name" value="FI03362P-RELATED-RELATED"/>
    <property type="match status" value="1"/>
</dbReference>
<feature type="transmembrane region" description="Helical" evidence="2">
    <location>
        <begin position="95"/>
        <end position="115"/>
    </location>
</feature>
<dbReference type="EMBL" id="JACMRX010000006">
    <property type="protein sequence ID" value="KAF7987579.1"/>
    <property type="molecule type" value="Genomic_DNA"/>
</dbReference>
<feature type="compositionally biased region" description="Basic and acidic residues" evidence="1">
    <location>
        <begin position="162"/>
        <end position="174"/>
    </location>
</feature>
<feature type="transmembrane region" description="Helical" evidence="2">
    <location>
        <begin position="66"/>
        <end position="89"/>
    </location>
</feature>
<dbReference type="Pfam" id="PF07898">
    <property type="entry name" value="DUF1676"/>
    <property type="match status" value="1"/>
</dbReference>
<evidence type="ECO:0000313" key="3">
    <source>
        <dbReference type="EMBL" id="KAF7987579.1"/>
    </source>
</evidence>
<name>A0A834XLJ4_APHGI</name>
<protein>
    <submittedName>
        <fullName evidence="3">Uncharacterized protein</fullName>
    </submittedName>
</protein>
<dbReference type="GO" id="GO:0016020">
    <property type="term" value="C:membrane"/>
    <property type="evidence" value="ECO:0007669"/>
    <property type="project" value="TreeGrafter"/>
</dbReference>
<dbReference type="Proteomes" id="UP000639338">
    <property type="component" value="Unassembled WGS sequence"/>
</dbReference>
<evidence type="ECO:0000256" key="1">
    <source>
        <dbReference type="SAM" id="MobiDB-lite"/>
    </source>
</evidence>